<dbReference type="GO" id="GO:0005886">
    <property type="term" value="C:plasma membrane"/>
    <property type="evidence" value="ECO:0007669"/>
    <property type="project" value="TreeGrafter"/>
</dbReference>
<evidence type="ECO:0008006" key="13">
    <source>
        <dbReference type="Google" id="ProtNLM"/>
    </source>
</evidence>
<feature type="transmembrane region" description="Helical" evidence="10">
    <location>
        <begin position="275"/>
        <end position="292"/>
    </location>
</feature>
<evidence type="ECO:0000256" key="4">
    <source>
        <dbReference type="ARBA" id="ARBA00022692"/>
    </source>
</evidence>
<evidence type="ECO:0000256" key="7">
    <source>
        <dbReference type="ARBA" id="ARBA00023136"/>
    </source>
</evidence>
<dbReference type="PANTHER" id="PTHR28097">
    <property type="entry name" value="PHEROMONE A FACTOR RECEPTOR"/>
    <property type="match status" value="1"/>
</dbReference>
<dbReference type="GO" id="GO:0000750">
    <property type="term" value="P:pheromone-dependent signal transduction involved in conjugation with cellular fusion"/>
    <property type="evidence" value="ECO:0007669"/>
    <property type="project" value="TreeGrafter"/>
</dbReference>
<evidence type="ECO:0000256" key="10">
    <source>
        <dbReference type="SAM" id="Phobius"/>
    </source>
</evidence>
<comment type="caution">
    <text evidence="11">The sequence shown here is derived from an EMBL/GenBank/DDBJ whole genome shotgun (WGS) entry which is preliminary data.</text>
</comment>
<keyword evidence="9" id="KW-0807">Transducer</keyword>
<evidence type="ECO:0000256" key="6">
    <source>
        <dbReference type="ARBA" id="ARBA00023040"/>
    </source>
</evidence>
<evidence type="ECO:0000256" key="1">
    <source>
        <dbReference type="ARBA" id="ARBA00004141"/>
    </source>
</evidence>
<dbReference type="PRINTS" id="PR00899">
    <property type="entry name" value="GPCRSTE3"/>
</dbReference>
<name>A0A4S4KUY4_9APHY</name>
<sequence>MADPTYPLFPIFAFLGFVLGLVPLPWHLQGWNAGTCIYMFWVSFGSLIQFVDSVVWHGSYANVAPVWCDISTKFVIGAGAGIPAASLCINRRLYNLTSVRVATVTHQEKRRAMYIDMAIGLGIPVIVMALHYVVQGHRFNIAEDIGCLPEIFVTPVTFPLVFMWPVLLGCISAVYAALTLRSFWIRRIQFKEVLSSTNSLSMSRYFRLMLLSSLDIMLTVPLGVYSIYINVKGVEIWPWISWADTHFDFSRVEMIPAFIWRSNQSSVIALEMGRWIYPCAAFLFFSLFGFASEARRHYALGFWWTAKQFGILPRGNDTTLRSNYSAPCPPKFGPSNTSEVLPSYSSASTGHIVLQSAIASAKDKDLDIEKAADSPTTPLSCLMYYQASLVDGPQNLSPGLC</sequence>
<feature type="transmembrane region" description="Helical" evidence="10">
    <location>
        <begin position="205"/>
        <end position="228"/>
    </location>
</feature>
<feature type="transmembrane region" description="Helical" evidence="10">
    <location>
        <begin position="162"/>
        <end position="184"/>
    </location>
</feature>
<dbReference type="CDD" id="cd14966">
    <property type="entry name" value="7tmD_STE3"/>
    <property type="match status" value="1"/>
</dbReference>
<dbReference type="InterPro" id="IPR001499">
    <property type="entry name" value="GPCR_STE3"/>
</dbReference>
<gene>
    <name evidence="11" type="ORF">EW026_g493</name>
</gene>
<dbReference type="InterPro" id="IPR000481">
    <property type="entry name" value="GPCR_Pheromne_B_alpha_rcpt"/>
</dbReference>
<dbReference type="GO" id="GO:0004934">
    <property type="term" value="F:mating-type alpha-factor pheromone receptor activity"/>
    <property type="evidence" value="ECO:0007669"/>
    <property type="project" value="InterPro"/>
</dbReference>
<reference evidence="11 12" key="1">
    <citation type="submission" date="2019-02" db="EMBL/GenBank/DDBJ databases">
        <title>Genome sequencing of the rare red list fungi Phlebia centrifuga.</title>
        <authorList>
            <person name="Buettner E."/>
            <person name="Kellner H."/>
        </authorList>
    </citation>
    <scope>NUCLEOTIDE SEQUENCE [LARGE SCALE GENOMIC DNA]</scope>
    <source>
        <strain evidence="11 12">DSM 108282</strain>
    </source>
</reference>
<evidence type="ECO:0000256" key="9">
    <source>
        <dbReference type="ARBA" id="ARBA00023224"/>
    </source>
</evidence>
<keyword evidence="4 10" id="KW-0812">Transmembrane</keyword>
<keyword evidence="5 10" id="KW-1133">Transmembrane helix</keyword>
<comment type="subcellular location">
    <subcellularLocation>
        <location evidence="1">Membrane</location>
        <topology evidence="1">Multi-pass membrane protein</topology>
    </subcellularLocation>
</comment>
<proteinExistence type="inferred from homology"/>
<evidence type="ECO:0000256" key="3">
    <source>
        <dbReference type="ARBA" id="ARBA00022507"/>
    </source>
</evidence>
<comment type="similarity">
    <text evidence="2">Belongs to the G-protein coupled receptor 4 family.</text>
</comment>
<feature type="transmembrane region" description="Helical" evidence="10">
    <location>
        <begin position="111"/>
        <end position="134"/>
    </location>
</feature>
<evidence type="ECO:0000313" key="11">
    <source>
        <dbReference type="EMBL" id="THH02337.1"/>
    </source>
</evidence>
<feature type="transmembrane region" description="Helical" evidence="10">
    <location>
        <begin position="6"/>
        <end position="26"/>
    </location>
</feature>
<evidence type="ECO:0000256" key="5">
    <source>
        <dbReference type="ARBA" id="ARBA00022989"/>
    </source>
</evidence>
<organism evidence="11 12">
    <name type="scientific">Hermanssonia centrifuga</name>
    <dbReference type="NCBI Taxonomy" id="98765"/>
    <lineage>
        <taxon>Eukaryota</taxon>
        <taxon>Fungi</taxon>
        <taxon>Dikarya</taxon>
        <taxon>Basidiomycota</taxon>
        <taxon>Agaricomycotina</taxon>
        <taxon>Agaricomycetes</taxon>
        <taxon>Polyporales</taxon>
        <taxon>Meruliaceae</taxon>
        <taxon>Hermanssonia</taxon>
    </lineage>
</organism>
<feature type="transmembrane region" description="Helical" evidence="10">
    <location>
        <begin position="70"/>
        <end position="90"/>
    </location>
</feature>
<dbReference type="Pfam" id="PF02076">
    <property type="entry name" value="STE3"/>
    <property type="match status" value="1"/>
</dbReference>
<dbReference type="AlphaFoldDB" id="A0A4S4KUY4"/>
<accession>A0A4S4KUY4</accession>
<dbReference type="Proteomes" id="UP000309038">
    <property type="component" value="Unassembled WGS sequence"/>
</dbReference>
<evidence type="ECO:0000256" key="8">
    <source>
        <dbReference type="ARBA" id="ARBA00023170"/>
    </source>
</evidence>
<dbReference type="PANTHER" id="PTHR28097:SF1">
    <property type="entry name" value="PHEROMONE A FACTOR RECEPTOR"/>
    <property type="match status" value="1"/>
</dbReference>
<evidence type="ECO:0000256" key="2">
    <source>
        <dbReference type="ARBA" id="ARBA00011085"/>
    </source>
</evidence>
<dbReference type="PRINTS" id="PR00901">
    <property type="entry name" value="PHEROMONEBAR"/>
</dbReference>
<evidence type="ECO:0000313" key="12">
    <source>
        <dbReference type="Proteomes" id="UP000309038"/>
    </source>
</evidence>
<keyword evidence="6" id="KW-0297">G-protein coupled receptor</keyword>
<keyword evidence="12" id="KW-1185">Reference proteome</keyword>
<keyword evidence="3" id="KW-0589">Pheromone response</keyword>
<keyword evidence="8" id="KW-0675">Receptor</keyword>
<dbReference type="EMBL" id="SGPJ01000007">
    <property type="protein sequence ID" value="THH02337.1"/>
    <property type="molecule type" value="Genomic_DNA"/>
</dbReference>
<protein>
    <recommendedName>
        <fullName evidence="13">Pheromone receptor</fullName>
    </recommendedName>
</protein>
<feature type="transmembrane region" description="Helical" evidence="10">
    <location>
        <begin position="38"/>
        <end position="58"/>
    </location>
</feature>
<keyword evidence="7 10" id="KW-0472">Membrane</keyword>